<dbReference type="GO" id="GO:0030420">
    <property type="term" value="P:establishment of competence for transformation"/>
    <property type="evidence" value="ECO:0007669"/>
    <property type="project" value="UniProtKB-KW"/>
</dbReference>
<name>A0A917VYY0_9BACL</name>
<dbReference type="RefSeq" id="WP_188800731.1">
    <property type="nucleotide sequence ID" value="NZ_BMOK01000001.1"/>
</dbReference>
<evidence type="ECO:0000256" key="2">
    <source>
        <dbReference type="ARBA" id="ARBA00023287"/>
    </source>
</evidence>
<evidence type="ECO:0000256" key="3">
    <source>
        <dbReference type="SAM" id="Phobius"/>
    </source>
</evidence>
<evidence type="ECO:0000313" key="4">
    <source>
        <dbReference type="EMBL" id="GGL40872.1"/>
    </source>
</evidence>
<evidence type="ECO:0008006" key="6">
    <source>
        <dbReference type="Google" id="ProtNLM"/>
    </source>
</evidence>
<feature type="transmembrane region" description="Helical" evidence="3">
    <location>
        <begin position="13"/>
        <end position="32"/>
    </location>
</feature>
<dbReference type="Pfam" id="PF07963">
    <property type="entry name" value="N_methyl"/>
    <property type="match status" value="1"/>
</dbReference>
<organism evidence="4 5">
    <name type="scientific">Sporolactobacillus putidus</name>
    <dbReference type="NCBI Taxonomy" id="492735"/>
    <lineage>
        <taxon>Bacteria</taxon>
        <taxon>Bacillati</taxon>
        <taxon>Bacillota</taxon>
        <taxon>Bacilli</taxon>
        <taxon>Bacillales</taxon>
        <taxon>Sporolactobacillaceae</taxon>
        <taxon>Sporolactobacillus</taxon>
    </lineage>
</organism>
<keyword evidence="3" id="KW-0472">Membrane</keyword>
<keyword evidence="3" id="KW-0812">Transmembrane</keyword>
<dbReference type="InterPro" id="IPR012902">
    <property type="entry name" value="N_methyl_site"/>
</dbReference>
<evidence type="ECO:0000313" key="5">
    <source>
        <dbReference type="Proteomes" id="UP000654670"/>
    </source>
</evidence>
<dbReference type="AlphaFoldDB" id="A0A917VYY0"/>
<proteinExistence type="predicted"/>
<dbReference type="NCBIfam" id="TIGR02532">
    <property type="entry name" value="IV_pilin_GFxxxE"/>
    <property type="match status" value="1"/>
</dbReference>
<sequence>MIHNSRGVTLVEMLAVLTIASVCFALIFTIWLSGEKSAGRTLTENDLQADAHLVQSRLTQAFFNKNNKPFSVSIIDGKVEVKYDSADQAEIISDENLSYSGSPSSIEVNQSTNQLEINYTILPRDPSGNGALSFQINTALNYPWNDNGGGQSH</sequence>
<dbReference type="Proteomes" id="UP000654670">
    <property type="component" value="Unassembled WGS sequence"/>
</dbReference>
<keyword evidence="5" id="KW-1185">Reference proteome</keyword>
<dbReference type="GO" id="GO:0009986">
    <property type="term" value="C:cell surface"/>
    <property type="evidence" value="ECO:0007669"/>
    <property type="project" value="UniProtKB-SubCell"/>
</dbReference>
<keyword evidence="3" id="KW-1133">Transmembrane helix</keyword>
<comment type="subcellular location">
    <subcellularLocation>
        <location evidence="1">Cell surface</location>
    </subcellularLocation>
</comment>
<comment type="caution">
    <text evidence="4">The sequence shown here is derived from an EMBL/GenBank/DDBJ whole genome shotgun (WGS) entry which is preliminary data.</text>
</comment>
<reference evidence="4" key="2">
    <citation type="submission" date="2020-09" db="EMBL/GenBank/DDBJ databases">
        <authorList>
            <person name="Sun Q."/>
            <person name="Ohkuma M."/>
        </authorList>
    </citation>
    <scope>NUCLEOTIDE SEQUENCE</scope>
    <source>
        <strain evidence="4">JCM 15325</strain>
    </source>
</reference>
<evidence type="ECO:0000256" key="1">
    <source>
        <dbReference type="ARBA" id="ARBA00004241"/>
    </source>
</evidence>
<reference evidence="4" key="1">
    <citation type="journal article" date="2014" name="Int. J. Syst. Evol. Microbiol.">
        <title>Complete genome sequence of Corynebacterium casei LMG S-19264T (=DSM 44701T), isolated from a smear-ripened cheese.</title>
        <authorList>
            <consortium name="US DOE Joint Genome Institute (JGI-PGF)"/>
            <person name="Walter F."/>
            <person name="Albersmeier A."/>
            <person name="Kalinowski J."/>
            <person name="Ruckert C."/>
        </authorList>
    </citation>
    <scope>NUCLEOTIDE SEQUENCE</scope>
    <source>
        <strain evidence="4">JCM 15325</strain>
    </source>
</reference>
<protein>
    <recommendedName>
        <fullName evidence="6">Prepilin-type N-terminal cleavage/methylation domain-containing protein</fullName>
    </recommendedName>
</protein>
<dbReference type="EMBL" id="BMOK01000001">
    <property type="protein sequence ID" value="GGL40872.1"/>
    <property type="molecule type" value="Genomic_DNA"/>
</dbReference>
<gene>
    <name evidence="4" type="ORF">GCM10007968_00960</name>
</gene>
<accession>A0A917VYY0</accession>
<keyword evidence="2" id="KW-0178">Competence</keyword>